<dbReference type="InterPro" id="IPR036259">
    <property type="entry name" value="MFS_trans_sf"/>
</dbReference>
<proteinExistence type="predicted"/>
<evidence type="ECO:0000256" key="7">
    <source>
        <dbReference type="SAM" id="Phobius"/>
    </source>
</evidence>
<evidence type="ECO:0000313" key="9">
    <source>
        <dbReference type="EMBL" id="SDD21779.1"/>
    </source>
</evidence>
<feature type="transmembrane region" description="Helical" evidence="7">
    <location>
        <begin position="411"/>
        <end position="431"/>
    </location>
</feature>
<evidence type="ECO:0000256" key="4">
    <source>
        <dbReference type="ARBA" id="ARBA00022692"/>
    </source>
</evidence>
<dbReference type="Gene3D" id="1.20.1250.20">
    <property type="entry name" value="MFS general substrate transporter like domains"/>
    <property type="match status" value="1"/>
</dbReference>
<feature type="transmembrane region" description="Helical" evidence="7">
    <location>
        <begin position="321"/>
        <end position="340"/>
    </location>
</feature>
<reference evidence="10" key="1">
    <citation type="submission" date="2016-10" db="EMBL/GenBank/DDBJ databases">
        <authorList>
            <person name="Varghese N."/>
            <person name="Submissions S."/>
        </authorList>
    </citation>
    <scope>NUCLEOTIDE SEQUENCE [LARGE SCALE GENOMIC DNA]</scope>
    <source>
        <strain evidence="10">DSM 25811 / CCM 8410 / LMG 26954 / E90</strain>
    </source>
</reference>
<comment type="subcellular location">
    <subcellularLocation>
        <location evidence="1">Cell membrane</location>
        <topology evidence="1">Multi-pass membrane protein</topology>
    </subcellularLocation>
</comment>
<evidence type="ECO:0000256" key="3">
    <source>
        <dbReference type="ARBA" id="ARBA00022475"/>
    </source>
</evidence>
<keyword evidence="5 7" id="KW-1133">Transmembrane helix</keyword>
<feature type="transmembrane region" description="Helical" evidence="7">
    <location>
        <begin position="254"/>
        <end position="274"/>
    </location>
</feature>
<sequence length="442" mass="48499">MPAYNDLTKRLCPRFSNVLDNVVTSQAFSVSMGILRVYINSFKGLSKEAWMLAVVMLINRAGSMVLPFLGVYMTDHLHFSLKESGVVLSFFGIGSVVGSWLGGYITDRIGEFKVQRFSLFLSAPLFAVIPFFTTVHGLAAIIFIQSVISESFRPANSVAITRYATPENLTRAFSLNRMAINLGFSIGPALGGILAAVSYNFLFAVNALGALAAGVVYVRFFKKRSMRFRQAGKLQEKQIKGTGMLKEASAYRDLPFVVYSVFCGIFSVCFFQFFNTLPLFYRDVAALDQTTIGYILGYSGFVIVVMEMLLVNFAEKKLTPAATLLFGALGTAVAYSMLILDHRVWVILLSITVLSLAEILVLPFMSAITAMRSGKGNRGAYMGLNGMAVAISFIITPYLGTRVASDFGFNVLWTATGLILLVVAFALYFCVQWMMPGNKEAT</sequence>
<feature type="transmembrane region" description="Helical" evidence="7">
    <location>
        <begin position="294"/>
        <end position="314"/>
    </location>
</feature>
<keyword evidence="3" id="KW-1003">Cell membrane</keyword>
<feature type="transmembrane region" description="Helical" evidence="7">
    <location>
        <begin position="346"/>
        <end position="368"/>
    </location>
</feature>
<dbReference type="GO" id="GO:0022857">
    <property type="term" value="F:transmembrane transporter activity"/>
    <property type="evidence" value="ECO:0007669"/>
    <property type="project" value="InterPro"/>
</dbReference>
<dbReference type="InterPro" id="IPR020846">
    <property type="entry name" value="MFS_dom"/>
</dbReference>
<keyword evidence="2" id="KW-0813">Transport</keyword>
<gene>
    <name evidence="9" type="ORF">SAMN04487894_10718</name>
</gene>
<dbReference type="SUPFAM" id="SSF103473">
    <property type="entry name" value="MFS general substrate transporter"/>
    <property type="match status" value="1"/>
</dbReference>
<dbReference type="GO" id="GO:0005886">
    <property type="term" value="C:plasma membrane"/>
    <property type="evidence" value="ECO:0007669"/>
    <property type="project" value="UniProtKB-SubCell"/>
</dbReference>
<feature type="transmembrane region" description="Helical" evidence="7">
    <location>
        <begin position="85"/>
        <end position="105"/>
    </location>
</feature>
<evidence type="ECO:0000256" key="2">
    <source>
        <dbReference type="ARBA" id="ARBA00022448"/>
    </source>
</evidence>
<evidence type="ECO:0000313" key="10">
    <source>
        <dbReference type="Proteomes" id="UP000198757"/>
    </source>
</evidence>
<evidence type="ECO:0000259" key="8">
    <source>
        <dbReference type="PROSITE" id="PS50850"/>
    </source>
</evidence>
<name>A0A1G6SYG4_NIADE</name>
<keyword evidence="4 7" id="KW-0812">Transmembrane</keyword>
<dbReference type="Proteomes" id="UP000198757">
    <property type="component" value="Unassembled WGS sequence"/>
</dbReference>
<feature type="transmembrane region" description="Helical" evidence="7">
    <location>
        <begin position="380"/>
        <end position="399"/>
    </location>
</feature>
<feature type="transmembrane region" description="Helical" evidence="7">
    <location>
        <begin position="178"/>
        <end position="197"/>
    </location>
</feature>
<keyword evidence="10" id="KW-1185">Reference proteome</keyword>
<keyword evidence="6 7" id="KW-0472">Membrane</keyword>
<evidence type="ECO:0000256" key="5">
    <source>
        <dbReference type="ARBA" id="ARBA00022989"/>
    </source>
</evidence>
<feature type="transmembrane region" description="Helical" evidence="7">
    <location>
        <begin position="203"/>
        <end position="221"/>
    </location>
</feature>
<organism evidence="9 10">
    <name type="scientific">Niabella drilacis (strain DSM 25811 / CCM 8410 / CCUG 62505 / LMG 26954 / E90)</name>
    <dbReference type="NCBI Taxonomy" id="1285928"/>
    <lineage>
        <taxon>Bacteria</taxon>
        <taxon>Pseudomonadati</taxon>
        <taxon>Bacteroidota</taxon>
        <taxon>Chitinophagia</taxon>
        <taxon>Chitinophagales</taxon>
        <taxon>Chitinophagaceae</taxon>
        <taxon>Niabella</taxon>
    </lineage>
</organism>
<protein>
    <submittedName>
        <fullName evidence="9">Predicted arabinose efflux permease, MFS family</fullName>
    </submittedName>
</protein>
<dbReference type="InterPro" id="IPR011701">
    <property type="entry name" value="MFS"/>
</dbReference>
<feature type="transmembrane region" description="Helical" evidence="7">
    <location>
        <begin position="49"/>
        <end position="73"/>
    </location>
</feature>
<dbReference type="PANTHER" id="PTHR23517:SF2">
    <property type="entry name" value="MULTIDRUG RESISTANCE PROTEIN MDTH"/>
    <property type="match status" value="1"/>
</dbReference>
<dbReference type="PROSITE" id="PS50850">
    <property type="entry name" value="MFS"/>
    <property type="match status" value="1"/>
</dbReference>
<feature type="domain" description="Major facilitator superfamily (MFS) profile" evidence="8">
    <location>
        <begin position="48"/>
        <end position="434"/>
    </location>
</feature>
<dbReference type="PANTHER" id="PTHR23517">
    <property type="entry name" value="RESISTANCE PROTEIN MDTM, PUTATIVE-RELATED-RELATED"/>
    <property type="match status" value="1"/>
</dbReference>
<accession>A0A1G6SYG4</accession>
<evidence type="ECO:0000256" key="1">
    <source>
        <dbReference type="ARBA" id="ARBA00004651"/>
    </source>
</evidence>
<dbReference type="InterPro" id="IPR050171">
    <property type="entry name" value="MFS_Transporters"/>
</dbReference>
<evidence type="ECO:0000256" key="6">
    <source>
        <dbReference type="ARBA" id="ARBA00023136"/>
    </source>
</evidence>
<dbReference type="Pfam" id="PF07690">
    <property type="entry name" value="MFS_1"/>
    <property type="match status" value="1"/>
</dbReference>
<dbReference type="AlphaFoldDB" id="A0A1G6SYG4"/>
<dbReference type="STRING" id="1285928.SAMN04487894_10718"/>
<feature type="transmembrane region" description="Helical" evidence="7">
    <location>
        <begin position="117"/>
        <end position="144"/>
    </location>
</feature>
<dbReference type="EMBL" id="FMZO01000007">
    <property type="protein sequence ID" value="SDD21779.1"/>
    <property type="molecule type" value="Genomic_DNA"/>
</dbReference>